<reference evidence="1" key="1">
    <citation type="submission" date="2014-12" db="EMBL/GenBank/DDBJ databases">
        <title>Insight into the proteome of Arion vulgaris.</title>
        <authorList>
            <person name="Aradska J."/>
            <person name="Bulat T."/>
            <person name="Smidak R."/>
            <person name="Sarate P."/>
            <person name="Gangsoo J."/>
            <person name="Sialana F."/>
            <person name="Bilban M."/>
            <person name="Lubec G."/>
        </authorList>
    </citation>
    <scope>NUCLEOTIDE SEQUENCE</scope>
    <source>
        <tissue evidence="1">Skin</tissue>
    </source>
</reference>
<feature type="non-terminal residue" evidence="1">
    <location>
        <position position="1"/>
    </location>
</feature>
<accession>A0A0B7A2Z6</accession>
<dbReference type="EMBL" id="HACG01028333">
    <property type="protein sequence ID" value="CEK75198.1"/>
    <property type="molecule type" value="Transcribed_RNA"/>
</dbReference>
<protein>
    <submittedName>
        <fullName evidence="1">Uncharacterized protein</fullName>
    </submittedName>
</protein>
<evidence type="ECO:0000313" key="1">
    <source>
        <dbReference type="EMBL" id="CEK75198.1"/>
    </source>
</evidence>
<gene>
    <name evidence="1" type="primary">ORF94478</name>
</gene>
<proteinExistence type="predicted"/>
<name>A0A0B7A2Z6_9EUPU</name>
<feature type="non-terminal residue" evidence="1">
    <location>
        <position position="70"/>
    </location>
</feature>
<organism evidence="1">
    <name type="scientific">Arion vulgaris</name>
    <dbReference type="NCBI Taxonomy" id="1028688"/>
    <lineage>
        <taxon>Eukaryota</taxon>
        <taxon>Metazoa</taxon>
        <taxon>Spiralia</taxon>
        <taxon>Lophotrochozoa</taxon>
        <taxon>Mollusca</taxon>
        <taxon>Gastropoda</taxon>
        <taxon>Heterobranchia</taxon>
        <taxon>Euthyneura</taxon>
        <taxon>Panpulmonata</taxon>
        <taxon>Eupulmonata</taxon>
        <taxon>Stylommatophora</taxon>
        <taxon>Helicina</taxon>
        <taxon>Arionoidea</taxon>
        <taxon>Arionidae</taxon>
        <taxon>Arion</taxon>
    </lineage>
</organism>
<dbReference type="AlphaFoldDB" id="A0A0B7A2Z6"/>
<sequence length="70" mass="8128">VLFNHLFPSKLNLRSLDLRGLIIDNFYEDLFNGLTIGQHLYTDYFQTCCPYIRGVNIPFYTCHAPEDAIS</sequence>